<protein>
    <submittedName>
        <fullName evidence="1">Putative transposase</fullName>
    </submittedName>
</protein>
<evidence type="ECO:0000313" key="1">
    <source>
        <dbReference type="EMBL" id="GAB05806.1"/>
    </source>
</evidence>
<dbReference type="AlphaFoldDB" id="G7GQD1"/>
<comment type="caution">
    <text evidence="1">The sequence shown here is derived from an EMBL/GenBank/DDBJ whole genome shotgun (WGS) entry which is preliminary data.</text>
</comment>
<dbReference type="STRING" id="1075090.GOAMR_45_00020"/>
<dbReference type="RefSeq" id="WP_005187630.1">
    <property type="nucleotide sequence ID" value="NZ_BAED01000045.1"/>
</dbReference>
<dbReference type="eggNOG" id="COG2826">
    <property type="taxonomic scope" value="Bacteria"/>
</dbReference>
<dbReference type="EMBL" id="BAED01000045">
    <property type="protein sequence ID" value="GAB05806.1"/>
    <property type="molecule type" value="Genomic_DNA"/>
</dbReference>
<evidence type="ECO:0000313" key="2">
    <source>
        <dbReference type="Proteomes" id="UP000006023"/>
    </source>
</evidence>
<accession>G7GQD1</accession>
<organism evidence="1 2">
    <name type="scientific">Gordonia amarae NBRC 15530</name>
    <dbReference type="NCBI Taxonomy" id="1075090"/>
    <lineage>
        <taxon>Bacteria</taxon>
        <taxon>Bacillati</taxon>
        <taxon>Actinomycetota</taxon>
        <taxon>Actinomycetes</taxon>
        <taxon>Mycobacteriales</taxon>
        <taxon>Gordoniaceae</taxon>
        <taxon>Gordonia</taxon>
    </lineage>
</organism>
<proteinExistence type="predicted"/>
<reference evidence="1 2" key="1">
    <citation type="submission" date="2011-11" db="EMBL/GenBank/DDBJ databases">
        <title>Whole genome shotgun sequence of Gordonia amarae NBRC 15530.</title>
        <authorList>
            <person name="Takarada H."/>
            <person name="Hosoyama A."/>
            <person name="Tsuchikane K."/>
            <person name="Katsumata H."/>
            <person name="Yamazaki S."/>
            <person name="Fujita N."/>
        </authorList>
    </citation>
    <scope>NUCLEOTIDE SEQUENCE [LARGE SCALE GENOMIC DNA]</scope>
    <source>
        <strain evidence="1 2">NBRC 15530</strain>
    </source>
</reference>
<name>G7GQD1_9ACTN</name>
<gene>
    <name evidence="1" type="ORF">GOAMR_45_00020</name>
</gene>
<dbReference type="Proteomes" id="UP000006023">
    <property type="component" value="Unassembled WGS sequence"/>
</dbReference>
<sequence length="77" mass="7950">MALWVVPSWWGGDLTVGKNGASAAITPVERTTPYTLILGLLEGKKATGVADVLIDHLHGLPGIMSQGLTWGSGHGDG</sequence>
<keyword evidence="2" id="KW-1185">Reference proteome</keyword>